<evidence type="ECO:0000313" key="7">
    <source>
        <dbReference type="EMBL" id="MBM3318018.1"/>
    </source>
</evidence>
<dbReference type="Proteomes" id="UP000748308">
    <property type="component" value="Unassembled WGS sequence"/>
</dbReference>
<feature type="transmembrane region" description="Helical" evidence="5">
    <location>
        <begin position="49"/>
        <end position="71"/>
    </location>
</feature>
<accession>A0A938BP66</accession>
<keyword evidence="2 5" id="KW-0812">Transmembrane</keyword>
<reference evidence="7" key="1">
    <citation type="submission" date="2019-03" db="EMBL/GenBank/DDBJ databases">
        <title>Lake Tanganyika Metagenome-Assembled Genomes (MAGs).</title>
        <authorList>
            <person name="Tran P."/>
        </authorList>
    </citation>
    <scope>NUCLEOTIDE SEQUENCE</scope>
    <source>
        <strain evidence="7">M_DeepCast_400m_m2_100</strain>
    </source>
</reference>
<dbReference type="GO" id="GO:0016020">
    <property type="term" value="C:membrane"/>
    <property type="evidence" value="ECO:0007669"/>
    <property type="project" value="UniProtKB-SubCell"/>
</dbReference>
<feature type="transmembrane region" description="Helical" evidence="5">
    <location>
        <begin position="9"/>
        <end position="29"/>
    </location>
</feature>
<keyword evidence="4 5" id="KW-0472">Membrane</keyword>
<proteinExistence type="predicted"/>
<comment type="caution">
    <text evidence="7">The sequence shown here is derived from an EMBL/GenBank/DDBJ whole genome shotgun (WGS) entry which is preliminary data.</text>
</comment>
<feature type="domain" description="Methylamine utilisation protein MauE" evidence="6">
    <location>
        <begin position="10"/>
        <end position="134"/>
    </location>
</feature>
<feature type="transmembrane region" description="Helical" evidence="5">
    <location>
        <begin position="148"/>
        <end position="168"/>
    </location>
</feature>
<keyword evidence="3 5" id="KW-1133">Transmembrane helix</keyword>
<evidence type="ECO:0000259" key="6">
    <source>
        <dbReference type="Pfam" id="PF07291"/>
    </source>
</evidence>
<evidence type="ECO:0000313" key="8">
    <source>
        <dbReference type="Proteomes" id="UP000748308"/>
    </source>
</evidence>
<dbReference type="EMBL" id="VGIY01000240">
    <property type="protein sequence ID" value="MBM3318018.1"/>
    <property type="molecule type" value="Genomic_DNA"/>
</dbReference>
<feature type="transmembrane region" description="Helical" evidence="5">
    <location>
        <begin position="78"/>
        <end position="98"/>
    </location>
</feature>
<evidence type="ECO:0000256" key="4">
    <source>
        <dbReference type="ARBA" id="ARBA00023136"/>
    </source>
</evidence>
<evidence type="ECO:0000256" key="3">
    <source>
        <dbReference type="ARBA" id="ARBA00022989"/>
    </source>
</evidence>
<organism evidence="7 8">
    <name type="scientific">Eiseniibacteriota bacterium</name>
    <dbReference type="NCBI Taxonomy" id="2212470"/>
    <lineage>
        <taxon>Bacteria</taxon>
        <taxon>Candidatus Eiseniibacteriota</taxon>
    </lineage>
</organism>
<evidence type="ECO:0000256" key="5">
    <source>
        <dbReference type="SAM" id="Phobius"/>
    </source>
</evidence>
<sequence length="297" mass="32240">MRKNWQHGVAYLLTLIAAGILLLAAFFKAGDPELFAQEITAHRLTPESWSAFLAYAFIAGELALGAALVAFVLPRVTLLLNVLLMLGFIFATAWAWAHGNVQDCGCFGRLIERGPREVIIQDAVVIGASLAAFFLARGARTRPRQWSFFALLLLPVLVLIGFGTALPIDGPVTGVRPGTDLSDMAASGLPQGVDEGRLLLALVDRDCPACDAGVESLKAFAALGTGVRVAAVCPGTALEAQRWRLQHLPNFPTGYAPPRVLRQYYRRLPVTFLLEDGIVRRVWWNRIPSASEIQADP</sequence>
<gene>
    <name evidence="7" type="ORF">FJY75_09220</name>
</gene>
<dbReference type="Pfam" id="PF07291">
    <property type="entry name" value="MauE"/>
    <property type="match status" value="1"/>
</dbReference>
<evidence type="ECO:0000256" key="2">
    <source>
        <dbReference type="ARBA" id="ARBA00022692"/>
    </source>
</evidence>
<protein>
    <recommendedName>
        <fullName evidence="6">Methylamine utilisation protein MauE domain-containing protein</fullName>
    </recommendedName>
</protein>
<dbReference type="AlphaFoldDB" id="A0A938BP66"/>
<dbReference type="GO" id="GO:0030416">
    <property type="term" value="P:methylamine metabolic process"/>
    <property type="evidence" value="ECO:0007669"/>
    <property type="project" value="InterPro"/>
</dbReference>
<dbReference type="InterPro" id="IPR009908">
    <property type="entry name" value="Methylamine_util_MauE"/>
</dbReference>
<feature type="transmembrane region" description="Helical" evidence="5">
    <location>
        <begin position="118"/>
        <end position="136"/>
    </location>
</feature>
<evidence type="ECO:0000256" key="1">
    <source>
        <dbReference type="ARBA" id="ARBA00004141"/>
    </source>
</evidence>
<comment type="subcellular location">
    <subcellularLocation>
        <location evidence="1">Membrane</location>
        <topology evidence="1">Multi-pass membrane protein</topology>
    </subcellularLocation>
</comment>
<name>A0A938BP66_UNCEI</name>